<dbReference type="GO" id="GO:0006465">
    <property type="term" value="P:signal peptide processing"/>
    <property type="evidence" value="ECO:0007669"/>
    <property type="project" value="InterPro"/>
</dbReference>
<dbReference type="SUPFAM" id="SSF51306">
    <property type="entry name" value="LexA/Signal peptidase"/>
    <property type="match status" value="1"/>
</dbReference>
<reference evidence="2" key="1">
    <citation type="journal article" date="2020" name="Biotechnol. Biofuels">
        <title>New insights from the biogas microbiome by comprehensive genome-resolved metagenomics of nearly 1600 species originating from multiple anaerobic digesters.</title>
        <authorList>
            <person name="Campanaro S."/>
            <person name="Treu L."/>
            <person name="Rodriguez-R L.M."/>
            <person name="Kovalovszki A."/>
            <person name="Ziels R.M."/>
            <person name="Maus I."/>
            <person name="Zhu X."/>
            <person name="Kougias P.G."/>
            <person name="Basile A."/>
            <person name="Luo G."/>
            <person name="Schluter A."/>
            <person name="Konstantinidis K.T."/>
            <person name="Angelidaki I."/>
        </authorList>
    </citation>
    <scope>NUCLEOTIDE SEQUENCE</scope>
    <source>
        <strain evidence="2">AS06rmzACSIP_7</strain>
    </source>
</reference>
<dbReference type="InterPro" id="IPR036286">
    <property type="entry name" value="LexA/Signal_pep-like_sf"/>
</dbReference>
<organism evidence="2 3">
    <name type="scientific">Syntrophorhabdus aromaticivorans</name>
    <dbReference type="NCBI Taxonomy" id="328301"/>
    <lineage>
        <taxon>Bacteria</taxon>
        <taxon>Pseudomonadati</taxon>
        <taxon>Thermodesulfobacteriota</taxon>
        <taxon>Syntrophorhabdia</taxon>
        <taxon>Syntrophorhabdales</taxon>
        <taxon>Syntrophorhabdaceae</taxon>
        <taxon>Syntrophorhabdus</taxon>
    </lineage>
</organism>
<name>A0A971S1J2_9BACT</name>
<reference evidence="2" key="2">
    <citation type="submission" date="2020-01" db="EMBL/GenBank/DDBJ databases">
        <authorList>
            <person name="Campanaro S."/>
        </authorList>
    </citation>
    <scope>NUCLEOTIDE SEQUENCE</scope>
    <source>
        <strain evidence="2">AS06rmzACSIP_7</strain>
    </source>
</reference>
<protein>
    <recommendedName>
        <fullName evidence="1">Peptidase S26 domain-containing protein</fullName>
    </recommendedName>
</protein>
<dbReference type="Proteomes" id="UP000777265">
    <property type="component" value="Unassembled WGS sequence"/>
</dbReference>
<evidence type="ECO:0000313" key="3">
    <source>
        <dbReference type="Proteomes" id="UP000777265"/>
    </source>
</evidence>
<feature type="domain" description="Peptidase S26" evidence="1">
    <location>
        <begin position="14"/>
        <end position="172"/>
    </location>
</feature>
<dbReference type="Gene3D" id="2.10.109.10">
    <property type="entry name" value="Umud Fragment, subunit A"/>
    <property type="match status" value="1"/>
</dbReference>
<dbReference type="EMBL" id="JAAYEE010000219">
    <property type="protein sequence ID" value="NLW36166.1"/>
    <property type="molecule type" value="Genomic_DNA"/>
</dbReference>
<dbReference type="Pfam" id="PF10502">
    <property type="entry name" value="Peptidase_S26"/>
    <property type="match status" value="1"/>
</dbReference>
<dbReference type="GO" id="GO:0004252">
    <property type="term" value="F:serine-type endopeptidase activity"/>
    <property type="evidence" value="ECO:0007669"/>
    <property type="project" value="InterPro"/>
</dbReference>
<dbReference type="AlphaFoldDB" id="A0A971S1J2"/>
<comment type="caution">
    <text evidence="2">The sequence shown here is derived from an EMBL/GenBank/DDBJ whole genome shotgun (WGS) entry which is preliminary data.</text>
</comment>
<proteinExistence type="predicted"/>
<gene>
    <name evidence="2" type="ORF">GXY80_11925</name>
</gene>
<sequence length="174" mass="19658">MTSLVAKRQRRILFTTTAGIVLLLLSFPANKLQKHYYLNLSPSVPLGLYRVIASVSLNIGDLVIFDPPQGVHPYVYGRRWLPQGWPLIKHVRALPGETYSVEKGSIYINQRYIGPVYDQDNEGNRLPQITGTHTVKTGMFLPLSTHITRSFDGRYFGTVELVSIKGKALPVWTY</sequence>
<accession>A0A971S1J2</accession>
<evidence type="ECO:0000259" key="1">
    <source>
        <dbReference type="Pfam" id="PF10502"/>
    </source>
</evidence>
<dbReference type="InterPro" id="IPR019533">
    <property type="entry name" value="Peptidase_S26"/>
</dbReference>
<evidence type="ECO:0000313" key="2">
    <source>
        <dbReference type="EMBL" id="NLW36166.1"/>
    </source>
</evidence>